<name>I3CD92_9GAMM</name>
<organism evidence="4 5">
    <name type="scientific">Beggiatoa alba B18LD</name>
    <dbReference type="NCBI Taxonomy" id="395493"/>
    <lineage>
        <taxon>Bacteria</taxon>
        <taxon>Pseudomonadati</taxon>
        <taxon>Pseudomonadota</taxon>
        <taxon>Gammaproteobacteria</taxon>
        <taxon>Thiotrichales</taxon>
        <taxon>Thiotrichaceae</taxon>
        <taxon>Beggiatoa</taxon>
    </lineage>
</organism>
<accession>I3CD92</accession>
<reference evidence="4 5" key="1">
    <citation type="submission" date="2011-11" db="EMBL/GenBank/DDBJ databases">
        <title>Improved High-Quality Draft sequence of Beggiatoa alba B18lD.</title>
        <authorList>
            <consortium name="US DOE Joint Genome Institute"/>
            <person name="Lucas S."/>
            <person name="Han J."/>
            <person name="Lapidus A."/>
            <person name="Cheng J.-F."/>
            <person name="Goodwin L."/>
            <person name="Pitluck S."/>
            <person name="Peters L."/>
            <person name="Mikhailova N."/>
            <person name="Held B."/>
            <person name="Detter J.C."/>
            <person name="Han C."/>
            <person name="Tapia R."/>
            <person name="Land M."/>
            <person name="Hauser L."/>
            <person name="Kyrpides N."/>
            <person name="Ivanova N."/>
            <person name="Pagani I."/>
            <person name="Samuel K."/>
            <person name="Teske A."/>
            <person name="Mueller J."/>
            <person name="Woyke T."/>
        </authorList>
    </citation>
    <scope>NUCLEOTIDE SEQUENCE [LARGE SCALE GENOMIC DNA]</scope>
    <source>
        <strain evidence="4 5">B18LD</strain>
    </source>
</reference>
<evidence type="ECO:0000256" key="3">
    <source>
        <dbReference type="ARBA" id="ARBA00030757"/>
    </source>
</evidence>
<dbReference type="Gene3D" id="3.40.50.150">
    <property type="entry name" value="Vaccinia Virus protein VP39"/>
    <property type="match status" value="1"/>
</dbReference>
<dbReference type="SUPFAM" id="SSF53335">
    <property type="entry name" value="S-adenosyl-L-methionine-dependent methyltransferases"/>
    <property type="match status" value="1"/>
</dbReference>
<dbReference type="eggNOG" id="COG2518">
    <property type="taxonomic scope" value="Bacteria"/>
</dbReference>
<evidence type="ECO:0000256" key="2">
    <source>
        <dbReference type="ARBA" id="ARBA00013346"/>
    </source>
</evidence>
<dbReference type="Proteomes" id="UP000005744">
    <property type="component" value="Unassembled WGS sequence"/>
</dbReference>
<dbReference type="GO" id="GO:0005737">
    <property type="term" value="C:cytoplasm"/>
    <property type="evidence" value="ECO:0007669"/>
    <property type="project" value="TreeGrafter"/>
</dbReference>
<keyword evidence="4" id="KW-0489">Methyltransferase</keyword>
<dbReference type="RefSeq" id="WP_002683632.1">
    <property type="nucleotide sequence ID" value="NZ_JH600070.1"/>
</dbReference>
<dbReference type="HOGENOM" id="CLU_055432_2_1_6"/>
<dbReference type="InterPro" id="IPR000682">
    <property type="entry name" value="PCMT"/>
</dbReference>
<dbReference type="AlphaFoldDB" id="I3CD92"/>
<dbReference type="Pfam" id="PF01135">
    <property type="entry name" value="PCMT"/>
    <property type="match status" value="1"/>
</dbReference>
<dbReference type="PANTHER" id="PTHR11579:SF18">
    <property type="entry name" value="PROTEIN-L-ISOASPARTATE O-METHYLTRANSFERASE"/>
    <property type="match status" value="1"/>
</dbReference>
<dbReference type="GO" id="GO:0004719">
    <property type="term" value="F:protein-L-isoaspartate (D-aspartate) O-methyltransferase activity"/>
    <property type="evidence" value="ECO:0007669"/>
    <property type="project" value="InterPro"/>
</dbReference>
<evidence type="ECO:0000256" key="1">
    <source>
        <dbReference type="ARBA" id="ARBA00005369"/>
    </source>
</evidence>
<sequence>MMSSMNIEQARFNMIEQQIRPWDVLDPRVLNAMTQTPREFFVPETYQQLAFADISIPLANGQEMLPPKVQGRVAQSLLLDENDTVLEVGTGNGYLTALLAKLADKVESVDIYEEFTKLAASKLQQLGIHNVILETGDAANGWKQEKRYDAIVLTGSVPVLKPYWQEQLKIGGRLFVIVGESPIMQARVVTRLSDKEWATDYVFETDVPALVNAPQPSRFVL</sequence>
<dbReference type="STRING" id="395493.BegalDRAFT_0673"/>
<dbReference type="PANTHER" id="PTHR11579">
    <property type="entry name" value="PROTEIN-L-ISOASPARTATE O-METHYLTRANSFERASE"/>
    <property type="match status" value="1"/>
</dbReference>
<dbReference type="GO" id="GO:0032259">
    <property type="term" value="P:methylation"/>
    <property type="evidence" value="ECO:0007669"/>
    <property type="project" value="UniProtKB-KW"/>
</dbReference>
<keyword evidence="4" id="KW-0808">Transferase</keyword>
<dbReference type="InterPro" id="IPR029063">
    <property type="entry name" value="SAM-dependent_MTases_sf"/>
</dbReference>
<dbReference type="CDD" id="cd02440">
    <property type="entry name" value="AdoMet_MTases"/>
    <property type="match status" value="1"/>
</dbReference>
<proteinExistence type="inferred from homology"/>
<evidence type="ECO:0000313" key="5">
    <source>
        <dbReference type="Proteomes" id="UP000005744"/>
    </source>
</evidence>
<dbReference type="EMBL" id="JH600070">
    <property type="protein sequence ID" value="EIJ41585.1"/>
    <property type="molecule type" value="Genomic_DNA"/>
</dbReference>
<protein>
    <recommendedName>
        <fullName evidence="2">Protein-L-isoaspartate O-methyltransferase</fullName>
    </recommendedName>
    <alternativeName>
        <fullName evidence="3">Protein L-isoaspartyl methyltransferase</fullName>
    </alternativeName>
</protein>
<evidence type="ECO:0000313" key="4">
    <source>
        <dbReference type="EMBL" id="EIJ41585.1"/>
    </source>
</evidence>
<comment type="similarity">
    <text evidence="1">Belongs to the methyltransferase superfamily. L-isoaspartyl/D-aspartyl protein methyltransferase family.</text>
</comment>
<keyword evidence="5" id="KW-1185">Reference proteome</keyword>
<gene>
    <name evidence="4" type="ORF">BegalDRAFT_0673</name>
</gene>